<accession>A0AA89AV66</accession>
<sequence length="269" mass="30696">MLIFLVCKNQLIKEPSLKLGLRRAGYKSDAPNFMRVFFKICFVKRVANCPGWYYINSGQRLLKGGPKLNKGYEVGTSNPQPSTSQRLPPSSSQPSHSLLAKNALGDGKDQADDKANPKPWYTAYEKSTNYDTKFETGIYEEQVKSGYRFPLHPFALCFFKHYHMAPRRLVPNGWRKLVGLIYLVRTSGYKLDAIDFMRVCNDIGMPNSQISEQHLVHRVLPREKEVFQNQTHETFACSFAQAVYTMYASGSEMLSCFEMVRHVAAEEAQ</sequence>
<gene>
    <name evidence="3" type="ORF">RJ639_004892</name>
</gene>
<name>A0AA89AV66_9ASTE</name>
<dbReference type="AlphaFoldDB" id="A0AA89AV66"/>
<feature type="region of interest" description="Disordered" evidence="1">
    <location>
        <begin position="70"/>
        <end position="99"/>
    </location>
</feature>
<keyword evidence="4" id="KW-1185">Reference proteome</keyword>
<reference evidence="3" key="1">
    <citation type="submission" date="2022-12" db="EMBL/GenBank/DDBJ databases">
        <title>Draft genome assemblies for two species of Escallonia (Escalloniales).</title>
        <authorList>
            <person name="Chanderbali A."/>
            <person name="Dervinis C."/>
            <person name="Anghel I."/>
            <person name="Soltis D."/>
            <person name="Soltis P."/>
            <person name="Zapata F."/>
        </authorList>
    </citation>
    <scope>NUCLEOTIDE SEQUENCE</scope>
    <source>
        <strain evidence="3">UCBG64.0493</strain>
        <tissue evidence="3">Leaf</tissue>
    </source>
</reference>
<dbReference type="EMBL" id="JAVXUP010000955">
    <property type="protein sequence ID" value="KAK3018134.1"/>
    <property type="molecule type" value="Genomic_DNA"/>
</dbReference>
<evidence type="ECO:0000259" key="2">
    <source>
        <dbReference type="Pfam" id="PF04195"/>
    </source>
</evidence>
<proteinExistence type="predicted"/>
<dbReference type="Pfam" id="PF04195">
    <property type="entry name" value="Transposase_28"/>
    <property type="match status" value="1"/>
</dbReference>
<feature type="domain" description="Transposase (putative) gypsy type" evidence="2">
    <location>
        <begin position="140"/>
        <end position="185"/>
    </location>
</feature>
<protein>
    <recommendedName>
        <fullName evidence="2">Transposase (putative) gypsy type domain-containing protein</fullName>
    </recommendedName>
</protein>
<evidence type="ECO:0000313" key="4">
    <source>
        <dbReference type="Proteomes" id="UP001188597"/>
    </source>
</evidence>
<organism evidence="3 4">
    <name type="scientific">Escallonia herrerae</name>
    <dbReference type="NCBI Taxonomy" id="1293975"/>
    <lineage>
        <taxon>Eukaryota</taxon>
        <taxon>Viridiplantae</taxon>
        <taxon>Streptophyta</taxon>
        <taxon>Embryophyta</taxon>
        <taxon>Tracheophyta</taxon>
        <taxon>Spermatophyta</taxon>
        <taxon>Magnoliopsida</taxon>
        <taxon>eudicotyledons</taxon>
        <taxon>Gunneridae</taxon>
        <taxon>Pentapetalae</taxon>
        <taxon>asterids</taxon>
        <taxon>campanulids</taxon>
        <taxon>Escalloniales</taxon>
        <taxon>Escalloniaceae</taxon>
        <taxon>Escallonia</taxon>
    </lineage>
</organism>
<dbReference type="Proteomes" id="UP001188597">
    <property type="component" value="Unassembled WGS sequence"/>
</dbReference>
<comment type="caution">
    <text evidence="3">The sequence shown here is derived from an EMBL/GenBank/DDBJ whole genome shotgun (WGS) entry which is preliminary data.</text>
</comment>
<evidence type="ECO:0000313" key="3">
    <source>
        <dbReference type="EMBL" id="KAK3018134.1"/>
    </source>
</evidence>
<feature type="compositionally biased region" description="Low complexity" evidence="1">
    <location>
        <begin position="79"/>
        <end position="99"/>
    </location>
</feature>
<dbReference type="InterPro" id="IPR007321">
    <property type="entry name" value="Transposase_28"/>
</dbReference>
<evidence type="ECO:0000256" key="1">
    <source>
        <dbReference type="SAM" id="MobiDB-lite"/>
    </source>
</evidence>